<dbReference type="EMBL" id="KZ806256">
    <property type="protein sequence ID" value="PVH90512.1"/>
    <property type="molecule type" value="Genomic_DNA"/>
</dbReference>
<accession>A0A2V1CXQ7</accession>
<dbReference type="PANTHER" id="PTHR42069">
    <property type="entry name" value="HYPHAL ANASTAMOSIS-8 PROTEIN"/>
    <property type="match status" value="1"/>
</dbReference>
<dbReference type="OrthoDB" id="5371583at2759"/>
<keyword evidence="1" id="KW-1133">Transmembrane helix</keyword>
<keyword evidence="1" id="KW-0472">Membrane</keyword>
<organism evidence="2 3">
    <name type="scientific">Periconia macrospinosa</name>
    <dbReference type="NCBI Taxonomy" id="97972"/>
    <lineage>
        <taxon>Eukaryota</taxon>
        <taxon>Fungi</taxon>
        <taxon>Dikarya</taxon>
        <taxon>Ascomycota</taxon>
        <taxon>Pezizomycotina</taxon>
        <taxon>Dothideomycetes</taxon>
        <taxon>Pleosporomycetidae</taxon>
        <taxon>Pleosporales</taxon>
        <taxon>Massarineae</taxon>
        <taxon>Periconiaceae</taxon>
        <taxon>Periconia</taxon>
    </lineage>
</organism>
<feature type="transmembrane region" description="Helical" evidence="1">
    <location>
        <begin position="109"/>
        <end position="129"/>
    </location>
</feature>
<evidence type="ECO:0000256" key="1">
    <source>
        <dbReference type="SAM" id="Phobius"/>
    </source>
</evidence>
<evidence type="ECO:0000313" key="3">
    <source>
        <dbReference type="Proteomes" id="UP000244855"/>
    </source>
</evidence>
<feature type="transmembrane region" description="Helical" evidence="1">
    <location>
        <begin position="169"/>
        <end position="192"/>
    </location>
</feature>
<proteinExistence type="predicted"/>
<dbReference type="PANTHER" id="PTHR42069:SF1">
    <property type="entry name" value="MARVEL DOMAIN-CONTAINING PROTEIN"/>
    <property type="match status" value="1"/>
</dbReference>
<keyword evidence="3" id="KW-1185">Reference proteome</keyword>
<evidence type="ECO:0008006" key="4">
    <source>
        <dbReference type="Google" id="ProtNLM"/>
    </source>
</evidence>
<sequence>MQAIVHAADSSLKRYKRNIRILRFISRVVSLILSAFMTGCLSYALAKYFLTRNHIIPGDAHPWPIPTTLWPSIMLLAISVVTMIMNLVTVCSYICGIDTANKTDRVATYVRYIMLALQVVAWAIGTGLFKMANTGHDLWGYSCSGSADAIQEQVQSFLDFGKLCTAQTYTWYTSIVQAGSYFLIFIILLLVLKRSSGKKKMAKKMDNVPMGMERGGDIELEPECRAGAGRRYMPVATGPADL</sequence>
<dbReference type="Proteomes" id="UP000244855">
    <property type="component" value="Unassembled WGS sequence"/>
</dbReference>
<name>A0A2V1CXQ7_9PLEO</name>
<protein>
    <recommendedName>
        <fullName evidence="4">MARVEL domain-containing protein</fullName>
    </recommendedName>
</protein>
<feature type="transmembrane region" description="Helical" evidence="1">
    <location>
        <begin position="21"/>
        <end position="45"/>
    </location>
</feature>
<dbReference type="STRING" id="97972.A0A2V1CXQ7"/>
<feature type="transmembrane region" description="Helical" evidence="1">
    <location>
        <begin position="73"/>
        <end position="97"/>
    </location>
</feature>
<evidence type="ECO:0000313" key="2">
    <source>
        <dbReference type="EMBL" id="PVH90512.1"/>
    </source>
</evidence>
<reference evidence="2 3" key="1">
    <citation type="journal article" date="2018" name="Sci. Rep.">
        <title>Comparative genomics provides insights into the lifestyle and reveals functional heterogeneity of dark septate endophytic fungi.</title>
        <authorList>
            <person name="Knapp D.G."/>
            <person name="Nemeth J.B."/>
            <person name="Barry K."/>
            <person name="Hainaut M."/>
            <person name="Henrissat B."/>
            <person name="Johnson J."/>
            <person name="Kuo A."/>
            <person name="Lim J.H.P."/>
            <person name="Lipzen A."/>
            <person name="Nolan M."/>
            <person name="Ohm R.A."/>
            <person name="Tamas L."/>
            <person name="Grigoriev I.V."/>
            <person name="Spatafora J.W."/>
            <person name="Nagy L.G."/>
            <person name="Kovacs G.M."/>
        </authorList>
    </citation>
    <scope>NUCLEOTIDE SEQUENCE [LARGE SCALE GENOMIC DNA]</scope>
    <source>
        <strain evidence="2 3">DSE2036</strain>
    </source>
</reference>
<gene>
    <name evidence="2" type="ORF">DM02DRAFT_547657</name>
</gene>
<dbReference type="AlphaFoldDB" id="A0A2V1CXQ7"/>
<keyword evidence="1" id="KW-0812">Transmembrane</keyword>